<reference evidence="2" key="1">
    <citation type="submission" date="2016-11" db="EMBL/GenBank/DDBJ databases">
        <title>Comparative genomic and phenotypic analysis of Granulibacter bethesdensis clinical isolates from patients with chronic granulomatous disease.</title>
        <authorList>
            <person name="Zarember K.A."/>
            <person name="Porcella S.F."/>
            <person name="Chu J."/>
            <person name="Ding L."/>
            <person name="Dahlstrom E."/>
            <person name="Barbian K."/>
            <person name="Martens C."/>
            <person name="Sykora L."/>
            <person name="Kramer S."/>
            <person name="Pettinato A.M."/>
            <person name="Hong H."/>
            <person name="Wald G."/>
            <person name="Berg L.J."/>
            <person name="Rogge L.S."/>
            <person name="Greenberg D.E."/>
            <person name="Falcone E.L."/>
            <person name="Neves J.F."/>
            <person name="Simoes M.J."/>
            <person name="Casal M."/>
            <person name="Rodriguez-Lopez F.C."/>
            <person name="Zelazny A."/>
            <person name="Gallin J.I."/>
            <person name="Holland S.M."/>
        </authorList>
    </citation>
    <scope>NUCLEOTIDE SEQUENCE [LARGE SCALE GENOMIC DNA]</scope>
    <source>
        <strain evidence="2">NIH9.1</strain>
    </source>
</reference>
<sequence>MVLVMPDMAPEGRVPVTVDSVSDSASHVLPDWTAPDGMPIACKEKRRVLAENHRELAQVMQDAYEDAILMGVDADMFRRSLLDMVQALKSPLHES</sequence>
<dbReference type="AlphaFoldDB" id="A0AAC9K7R7"/>
<evidence type="ECO:0000313" key="1">
    <source>
        <dbReference type="EMBL" id="APH55036.1"/>
    </source>
</evidence>
<name>A0AAC9K7R7_9PROT</name>
<gene>
    <name evidence="1" type="ORF">GbCGDNIH9_1734</name>
</gene>
<proteinExistence type="predicted"/>
<organism evidence="1 2">
    <name type="scientific">Granulibacter bethesdensis</name>
    <dbReference type="NCBI Taxonomy" id="364410"/>
    <lineage>
        <taxon>Bacteria</taxon>
        <taxon>Pseudomonadati</taxon>
        <taxon>Pseudomonadota</taxon>
        <taxon>Alphaproteobacteria</taxon>
        <taxon>Acetobacterales</taxon>
        <taxon>Acetobacteraceae</taxon>
        <taxon>Granulibacter</taxon>
    </lineage>
</organism>
<accession>A0AAC9K7R7</accession>
<evidence type="ECO:0000313" key="2">
    <source>
        <dbReference type="Proteomes" id="UP000182373"/>
    </source>
</evidence>
<protein>
    <submittedName>
        <fullName evidence="1">Uncharacterized protein</fullName>
    </submittedName>
</protein>
<dbReference type="Proteomes" id="UP000182373">
    <property type="component" value="Chromosome"/>
</dbReference>
<dbReference type="EMBL" id="CP018191">
    <property type="protein sequence ID" value="APH55036.1"/>
    <property type="molecule type" value="Genomic_DNA"/>
</dbReference>